<protein>
    <recommendedName>
        <fullName evidence="2">DUF4159 domain-containing protein</fullName>
    </recommendedName>
</protein>
<organism evidence="3 4">
    <name type="scientific">Posidoniimonas corsicana</name>
    <dbReference type="NCBI Taxonomy" id="1938618"/>
    <lineage>
        <taxon>Bacteria</taxon>
        <taxon>Pseudomonadati</taxon>
        <taxon>Planctomycetota</taxon>
        <taxon>Planctomycetia</taxon>
        <taxon>Pirellulales</taxon>
        <taxon>Lacipirellulaceae</taxon>
        <taxon>Posidoniimonas</taxon>
    </lineage>
</organism>
<dbReference type="OrthoDB" id="9773014at2"/>
<accession>A0A5C5V765</accession>
<evidence type="ECO:0000313" key="3">
    <source>
        <dbReference type="EMBL" id="TWT33920.1"/>
    </source>
</evidence>
<dbReference type="InterPro" id="IPR025297">
    <property type="entry name" value="DUF4159"/>
</dbReference>
<dbReference type="RefSeq" id="WP_146566932.1">
    <property type="nucleotide sequence ID" value="NZ_SIHJ01000002.1"/>
</dbReference>
<evidence type="ECO:0000259" key="2">
    <source>
        <dbReference type="Pfam" id="PF13709"/>
    </source>
</evidence>
<gene>
    <name evidence="3" type="ORF">KOR34_37560</name>
</gene>
<feature type="domain" description="DUF4159" evidence="2">
    <location>
        <begin position="78"/>
        <end position="284"/>
    </location>
</feature>
<comment type="caution">
    <text evidence="3">The sequence shown here is derived from an EMBL/GenBank/DDBJ whole genome shotgun (WGS) entry which is preliminary data.</text>
</comment>
<dbReference type="Gene3D" id="3.40.50.12140">
    <property type="entry name" value="Domain of unknown function DUF4159"/>
    <property type="match status" value="1"/>
</dbReference>
<keyword evidence="1" id="KW-0732">Signal</keyword>
<keyword evidence="4" id="KW-1185">Reference proteome</keyword>
<dbReference type="Proteomes" id="UP000316714">
    <property type="component" value="Unassembled WGS sequence"/>
</dbReference>
<reference evidence="3 4" key="1">
    <citation type="submission" date="2019-02" db="EMBL/GenBank/DDBJ databases">
        <title>Deep-cultivation of Planctomycetes and their phenomic and genomic characterization uncovers novel biology.</title>
        <authorList>
            <person name="Wiegand S."/>
            <person name="Jogler M."/>
            <person name="Boedeker C."/>
            <person name="Pinto D."/>
            <person name="Vollmers J."/>
            <person name="Rivas-Marin E."/>
            <person name="Kohn T."/>
            <person name="Peeters S.H."/>
            <person name="Heuer A."/>
            <person name="Rast P."/>
            <person name="Oberbeckmann S."/>
            <person name="Bunk B."/>
            <person name="Jeske O."/>
            <person name="Meyerdierks A."/>
            <person name="Storesund J.E."/>
            <person name="Kallscheuer N."/>
            <person name="Luecker S."/>
            <person name="Lage O.M."/>
            <person name="Pohl T."/>
            <person name="Merkel B.J."/>
            <person name="Hornburger P."/>
            <person name="Mueller R.-W."/>
            <person name="Bruemmer F."/>
            <person name="Labrenz M."/>
            <person name="Spormann A.M."/>
            <person name="Op Den Camp H."/>
            <person name="Overmann J."/>
            <person name="Amann R."/>
            <person name="Jetten M.S.M."/>
            <person name="Mascher T."/>
            <person name="Medema M.H."/>
            <person name="Devos D.P."/>
            <person name="Kaster A.-K."/>
            <person name="Ovreas L."/>
            <person name="Rohde M."/>
            <person name="Galperin M.Y."/>
            <person name="Jogler C."/>
        </authorList>
    </citation>
    <scope>NUCLEOTIDE SEQUENCE [LARGE SCALE GENOMIC DNA]</scope>
    <source>
        <strain evidence="3 4">KOR34</strain>
    </source>
</reference>
<name>A0A5C5V765_9BACT</name>
<evidence type="ECO:0000313" key="4">
    <source>
        <dbReference type="Proteomes" id="UP000316714"/>
    </source>
</evidence>
<dbReference type="AlphaFoldDB" id="A0A5C5V765"/>
<feature type="signal peptide" evidence="1">
    <location>
        <begin position="1"/>
        <end position="24"/>
    </location>
</feature>
<proteinExistence type="predicted"/>
<dbReference type="Pfam" id="PF13709">
    <property type="entry name" value="DUF4159"/>
    <property type="match status" value="1"/>
</dbReference>
<evidence type="ECO:0000256" key="1">
    <source>
        <dbReference type="SAM" id="SignalP"/>
    </source>
</evidence>
<sequence precursor="true">MKSRYFKRIVFSAAMLLVAGVGGAQWMDWQDDDNMDRGGVPDWENNKRFQDDVFTFVRIQYSSGGRGGFGFRGRGGRGGAWRTDYPDSDLNLSFRLQQLTSLKVEPRPIYMRLTDDRLFDYPFIYIIEPGRLVFSEDEVQALRRYLLSGGFLMVDDFWGDYEWKNFYQQIKRVFPDREPSELPLDHDVFSCVYRLKEKPQVCGLRAAVQGRPWGVTWEDGHGGDCRTVHYKGLFDDDGRMMAIICHNTDLGDGWEEEGVSEWYFNEFAENKAYPMAINIIFYAMTH</sequence>
<feature type="chain" id="PRO_5023058220" description="DUF4159 domain-containing protein" evidence="1">
    <location>
        <begin position="25"/>
        <end position="286"/>
    </location>
</feature>
<dbReference type="EMBL" id="SIHJ01000002">
    <property type="protein sequence ID" value="TWT33920.1"/>
    <property type="molecule type" value="Genomic_DNA"/>
</dbReference>